<gene>
    <name evidence="3" type="primary">LOC118410136</name>
</gene>
<dbReference type="InterPro" id="IPR039339">
    <property type="entry name" value="Tex14"/>
</dbReference>
<dbReference type="RefSeq" id="XP_035667558.1">
    <property type="nucleotide sequence ID" value="XM_035811665.1"/>
</dbReference>
<dbReference type="Proteomes" id="UP000001554">
    <property type="component" value="Chromosome 2"/>
</dbReference>
<evidence type="ECO:0000256" key="1">
    <source>
        <dbReference type="PROSITE-ProRule" id="PRU00023"/>
    </source>
</evidence>
<protein>
    <submittedName>
        <fullName evidence="3">Inactive serine/threonine-protein kinase TEX14-like</fullName>
    </submittedName>
</protein>
<dbReference type="Pfam" id="PF12796">
    <property type="entry name" value="Ank_2"/>
    <property type="match status" value="1"/>
</dbReference>
<proteinExistence type="predicted"/>
<dbReference type="SUPFAM" id="SSF48403">
    <property type="entry name" value="Ankyrin repeat"/>
    <property type="match status" value="1"/>
</dbReference>
<feature type="repeat" description="ANK" evidence="1">
    <location>
        <begin position="77"/>
        <end position="109"/>
    </location>
</feature>
<dbReference type="GeneID" id="118410136"/>
<keyword evidence="2" id="KW-1185">Reference proteome</keyword>
<dbReference type="PROSITE" id="PS50088">
    <property type="entry name" value="ANK_REPEAT"/>
    <property type="match status" value="3"/>
</dbReference>
<dbReference type="GO" id="GO:0051306">
    <property type="term" value="P:mitotic sister chromatid separation"/>
    <property type="evidence" value="ECO:0007669"/>
    <property type="project" value="InterPro"/>
</dbReference>
<name>A0A9J7KP61_BRAFL</name>
<keyword evidence="1" id="KW-0040">ANK repeat</keyword>
<dbReference type="PANTHER" id="PTHR23060:SF3">
    <property type="entry name" value="TESTIS EXPRESSED 14, INTERCELLULAR BRIDGE FORMING FACTOR"/>
    <property type="match status" value="1"/>
</dbReference>
<dbReference type="GO" id="GO:0007140">
    <property type="term" value="P:male meiotic nuclear division"/>
    <property type="evidence" value="ECO:0007669"/>
    <property type="project" value="InterPro"/>
</dbReference>
<dbReference type="PROSITE" id="PS50297">
    <property type="entry name" value="ANK_REP_REGION"/>
    <property type="match status" value="1"/>
</dbReference>
<dbReference type="GO" id="GO:0043063">
    <property type="term" value="P:intercellular bridge organization"/>
    <property type="evidence" value="ECO:0007669"/>
    <property type="project" value="InterPro"/>
</dbReference>
<dbReference type="GO" id="GO:0008608">
    <property type="term" value="P:attachment of spindle microtubules to kinetochore"/>
    <property type="evidence" value="ECO:0007669"/>
    <property type="project" value="InterPro"/>
</dbReference>
<dbReference type="PANTHER" id="PTHR23060">
    <property type="entry name" value="TESTIS EXPRESSED GENE 14"/>
    <property type="match status" value="1"/>
</dbReference>
<organism evidence="2 3">
    <name type="scientific">Branchiostoma floridae</name>
    <name type="common">Florida lancelet</name>
    <name type="synonym">Amphioxus</name>
    <dbReference type="NCBI Taxonomy" id="7739"/>
    <lineage>
        <taxon>Eukaryota</taxon>
        <taxon>Metazoa</taxon>
        <taxon>Chordata</taxon>
        <taxon>Cephalochordata</taxon>
        <taxon>Leptocardii</taxon>
        <taxon>Amphioxiformes</taxon>
        <taxon>Branchiostomatidae</taxon>
        <taxon>Branchiostoma</taxon>
    </lineage>
</organism>
<reference evidence="3" key="2">
    <citation type="submission" date="2025-08" db="UniProtKB">
        <authorList>
            <consortium name="RefSeq"/>
        </authorList>
    </citation>
    <scope>IDENTIFICATION</scope>
    <source>
        <strain evidence="3">S238N-H82</strain>
        <tissue evidence="3">Testes</tissue>
    </source>
</reference>
<reference evidence="2" key="1">
    <citation type="journal article" date="2020" name="Nat. Ecol. Evol.">
        <title>Deeply conserved synteny resolves early events in vertebrate evolution.</title>
        <authorList>
            <person name="Simakov O."/>
            <person name="Marletaz F."/>
            <person name="Yue J.X."/>
            <person name="O'Connell B."/>
            <person name="Jenkins J."/>
            <person name="Brandt A."/>
            <person name="Calef R."/>
            <person name="Tung C.H."/>
            <person name="Huang T.K."/>
            <person name="Schmutz J."/>
            <person name="Satoh N."/>
            <person name="Yu J.K."/>
            <person name="Putnam N.H."/>
            <person name="Green R.E."/>
            <person name="Rokhsar D.S."/>
        </authorList>
    </citation>
    <scope>NUCLEOTIDE SEQUENCE [LARGE SCALE GENOMIC DNA]</scope>
    <source>
        <strain evidence="2">S238N-H82</strain>
    </source>
</reference>
<dbReference type="OrthoDB" id="5962695at2759"/>
<accession>A0A9J7KP61</accession>
<feature type="repeat" description="ANK" evidence="1">
    <location>
        <begin position="44"/>
        <end position="76"/>
    </location>
</feature>
<dbReference type="KEGG" id="bfo:118410136"/>
<dbReference type="SMART" id="SM00248">
    <property type="entry name" value="ANK"/>
    <property type="match status" value="3"/>
</dbReference>
<sequence>MISLGWLSEDGQGGQLHAATRKGKVHVVKKLLKEGTRVDYPNSRDQTALFCACYLGKEKTVKLLLKYGANANERSDNGSTPVHAAAWSCKTGILLRLVRAGGNIRLHDNEGRTPKDWALERDKKKNKKMLILLDQMYMHAVALSNGEVTTGASGDSVMVMQSATSVVCPFMNL</sequence>
<feature type="repeat" description="ANK" evidence="1">
    <location>
        <begin position="16"/>
        <end position="43"/>
    </location>
</feature>
<dbReference type="GO" id="GO:0007094">
    <property type="term" value="P:mitotic spindle assembly checkpoint signaling"/>
    <property type="evidence" value="ECO:0007669"/>
    <property type="project" value="InterPro"/>
</dbReference>
<dbReference type="AlphaFoldDB" id="A0A9J7KP61"/>
<dbReference type="FunFam" id="1.25.40.20:FF:000153">
    <property type="entry name" value="inactive serine/threonine-protein kinase TEX14 isoform X3"/>
    <property type="match status" value="1"/>
</dbReference>
<evidence type="ECO:0000313" key="3">
    <source>
        <dbReference type="RefSeq" id="XP_035667558.1"/>
    </source>
</evidence>
<dbReference type="InterPro" id="IPR002110">
    <property type="entry name" value="Ankyrin_rpt"/>
</dbReference>
<dbReference type="Gene3D" id="1.25.40.20">
    <property type="entry name" value="Ankyrin repeat-containing domain"/>
    <property type="match status" value="2"/>
</dbReference>
<dbReference type="InterPro" id="IPR036770">
    <property type="entry name" value="Ankyrin_rpt-contain_sf"/>
</dbReference>
<evidence type="ECO:0000313" key="2">
    <source>
        <dbReference type="Proteomes" id="UP000001554"/>
    </source>
</evidence>